<proteinExistence type="predicted"/>
<reference evidence="6" key="1">
    <citation type="submission" date="2024-02" db="EMBL/GenBank/DDBJ databases">
        <authorList>
            <consortium name="ELIXIR-Norway"/>
            <consortium name="Elixir Norway"/>
        </authorList>
    </citation>
    <scope>NUCLEOTIDE SEQUENCE</scope>
</reference>
<feature type="compositionally biased region" description="Basic residues" evidence="3">
    <location>
        <begin position="565"/>
        <end position="574"/>
    </location>
</feature>
<evidence type="ECO:0000313" key="7">
    <source>
        <dbReference type="Proteomes" id="UP001497444"/>
    </source>
</evidence>
<dbReference type="InterPro" id="IPR054708">
    <property type="entry name" value="MTPAP-like_central"/>
</dbReference>
<feature type="compositionally biased region" description="Basic and acidic residues" evidence="3">
    <location>
        <begin position="585"/>
        <end position="616"/>
    </location>
</feature>
<dbReference type="InterPro" id="IPR045862">
    <property type="entry name" value="Trf4-like"/>
</dbReference>
<evidence type="ECO:0000259" key="4">
    <source>
        <dbReference type="Pfam" id="PF03828"/>
    </source>
</evidence>
<evidence type="ECO:0000313" key="6">
    <source>
        <dbReference type="EMBL" id="CAK9265714.1"/>
    </source>
</evidence>
<feature type="domain" description="PAP-associated" evidence="4">
    <location>
        <begin position="318"/>
        <end position="376"/>
    </location>
</feature>
<feature type="compositionally biased region" description="Basic and acidic residues" evidence="3">
    <location>
        <begin position="664"/>
        <end position="677"/>
    </location>
</feature>
<keyword evidence="7" id="KW-1185">Reference proteome</keyword>
<evidence type="ECO:0000256" key="2">
    <source>
        <dbReference type="ARBA" id="ARBA00022842"/>
    </source>
</evidence>
<feature type="region of interest" description="Disordered" evidence="3">
    <location>
        <begin position="18"/>
        <end position="40"/>
    </location>
</feature>
<accession>A0ABP0WFY7</accession>
<dbReference type="CDD" id="cd05402">
    <property type="entry name" value="NT_PAP_TUTase"/>
    <property type="match status" value="1"/>
</dbReference>
<dbReference type="SUPFAM" id="SSF81301">
    <property type="entry name" value="Nucleotidyltransferase"/>
    <property type="match status" value="1"/>
</dbReference>
<protein>
    <recommendedName>
        <fullName evidence="8">Nucleotidyltransferase family protein</fullName>
    </recommendedName>
</protein>
<dbReference type="InterPro" id="IPR043519">
    <property type="entry name" value="NT_sf"/>
</dbReference>
<evidence type="ECO:0000256" key="3">
    <source>
        <dbReference type="SAM" id="MobiDB-lite"/>
    </source>
</evidence>
<dbReference type="PANTHER" id="PTHR23092">
    <property type="entry name" value="POLY(A) RNA POLYMERASE"/>
    <property type="match status" value="1"/>
</dbReference>
<dbReference type="Proteomes" id="UP001497444">
    <property type="component" value="Chromosome 18"/>
</dbReference>
<feature type="compositionally biased region" description="Basic residues" evidence="3">
    <location>
        <begin position="514"/>
        <end position="527"/>
    </location>
</feature>
<dbReference type="Gene3D" id="1.10.1410.10">
    <property type="match status" value="1"/>
</dbReference>
<sequence>MASTAPVFLYEALAPLGEEEETRDSAAPADSNGEGISGLGLHETEVSVSEKMEVNSRSIESAETVEDAGYLSLNLMEDNVETMVEGRLRVMGKKMVTVESLNILRREAPPWAQSRSGHKTWFRSPLLQLHQEIVDFCEFVAPTEEEQQQRKAAVERVSAVVKLIWPSCQVCVFGSFATGLYLPTSDVDVVILDSGCQVRQDGLKALAKALTRNAVAKNIQVIGKARVPIVKFVERSSNIAFDISFDVANGPEAADFIKGAMQALPPLRPLCLVLKIFLQQRELNEVYQGGIGSYALLVMLLAHLQVLNLTSSLPLESNLGILLVDFFDLYGRSLNMKDVGVSCRIGGSFFSKKNRGFIDMKRPFSLCVEDPQAPENDIGKNSFAIQKVRSAFVLAHSLLTDLSGDDTQEHIGLLGRIVRMDEKLVGRKLLPALVTTASENLQRPYQAPYTRFRNTQESAQDPDLEPYVVGDGTFSASDSDSDPAFKTPQTAGWRSRWHDYEDGDFPRGTSSGRKVWKKGKEKARHKDRNSTPYLSPYGQDSLKKHSRSRWQESESPAADEDSCTKHSRRRKRDRKNSEVTGLEEGEVRPGKRAKKLQERLSQNRENLQEAREDSRTKWKQKQASEDGDQTTKVKRHNLHKSWSGSEIMEMTSDRNHSRFRRTPSRKEHWRHDAFEDL</sequence>
<dbReference type="EMBL" id="OZ020113">
    <property type="protein sequence ID" value="CAK9265714.1"/>
    <property type="molecule type" value="Genomic_DNA"/>
</dbReference>
<keyword evidence="1" id="KW-0479">Metal-binding</keyword>
<dbReference type="PANTHER" id="PTHR23092:SF15">
    <property type="entry name" value="INACTIVE NON-CANONICAL POLY(A) RNA POLYMERASE PROTEIN TRF4-2-RELATED"/>
    <property type="match status" value="1"/>
</dbReference>
<dbReference type="InterPro" id="IPR002058">
    <property type="entry name" value="PAP_assoc"/>
</dbReference>
<evidence type="ECO:0000256" key="1">
    <source>
        <dbReference type="ARBA" id="ARBA00022723"/>
    </source>
</evidence>
<evidence type="ECO:0008006" key="8">
    <source>
        <dbReference type="Google" id="ProtNLM"/>
    </source>
</evidence>
<organism evidence="6 7">
    <name type="scientific">Sphagnum jensenii</name>
    <dbReference type="NCBI Taxonomy" id="128206"/>
    <lineage>
        <taxon>Eukaryota</taxon>
        <taxon>Viridiplantae</taxon>
        <taxon>Streptophyta</taxon>
        <taxon>Embryophyta</taxon>
        <taxon>Bryophyta</taxon>
        <taxon>Sphagnophytina</taxon>
        <taxon>Sphagnopsida</taxon>
        <taxon>Sphagnales</taxon>
        <taxon>Sphagnaceae</taxon>
        <taxon>Sphagnum</taxon>
    </lineage>
</organism>
<dbReference type="SUPFAM" id="SSF81631">
    <property type="entry name" value="PAP/OAS1 substrate-binding domain"/>
    <property type="match status" value="1"/>
</dbReference>
<feature type="domain" description="Poly(A) RNA polymerase mitochondrial-like central palm" evidence="5">
    <location>
        <begin position="129"/>
        <end position="251"/>
    </location>
</feature>
<feature type="region of interest" description="Disordered" evidence="3">
    <location>
        <begin position="455"/>
        <end position="677"/>
    </location>
</feature>
<dbReference type="Gene3D" id="3.30.460.10">
    <property type="entry name" value="Beta Polymerase, domain 2"/>
    <property type="match status" value="1"/>
</dbReference>
<evidence type="ECO:0000259" key="5">
    <source>
        <dbReference type="Pfam" id="PF22600"/>
    </source>
</evidence>
<dbReference type="Pfam" id="PF03828">
    <property type="entry name" value="PAP_assoc"/>
    <property type="match status" value="1"/>
</dbReference>
<gene>
    <name evidence="6" type="ORF">CSSPJE1EN1_LOCUS11192</name>
</gene>
<name>A0ABP0WFY7_9BRYO</name>
<keyword evidence="2" id="KW-0460">Magnesium</keyword>
<dbReference type="Pfam" id="PF22600">
    <property type="entry name" value="MTPAP-like_central"/>
    <property type="match status" value="1"/>
</dbReference>